<organism evidence="1 2">
    <name type="scientific">Caerostris extrusa</name>
    <name type="common">Bark spider</name>
    <name type="synonym">Caerostris bankana</name>
    <dbReference type="NCBI Taxonomy" id="172846"/>
    <lineage>
        <taxon>Eukaryota</taxon>
        <taxon>Metazoa</taxon>
        <taxon>Ecdysozoa</taxon>
        <taxon>Arthropoda</taxon>
        <taxon>Chelicerata</taxon>
        <taxon>Arachnida</taxon>
        <taxon>Araneae</taxon>
        <taxon>Araneomorphae</taxon>
        <taxon>Entelegynae</taxon>
        <taxon>Araneoidea</taxon>
        <taxon>Araneidae</taxon>
        <taxon>Caerostris</taxon>
    </lineage>
</organism>
<protein>
    <submittedName>
        <fullName evidence="1">Phosphoenolpyruvate synthase</fullName>
    </submittedName>
</protein>
<keyword evidence="2" id="KW-1185">Reference proteome</keyword>
<evidence type="ECO:0000313" key="2">
    <source>
        <dbReference type="Proteomes" id="UP001054945"/>
    </source>
</evidence>
<dbReference type="InterPro" id="IPR051549">
    <property type="entry name" value="PEP_Utilizing_Enz"/>
</dbReference>
<proteinExistence type="predicted"/>
<gene>
    <name evidence="1" type="primary">pps_12</name>
    <name evidence="1" type="ORF">CEXT_236551</name>
</gene>
<dbReference type="Proteomes" id="UP001054945">
    <property type="component" value="Unassembled WGS sequence"/>
</dbReference>
<dbReference type="PANTHER" id="PTHR43615">
    <property type="entry name" value="PHOSPHOENOLPYRUVATE SYNTHASE-RELATED"/>
    <property type="match status" value="1"/>
</dbReference>
<reference evidence="1 2" key="1">
    <citation type="submission" date="2021-06" db="EMBL/GenBank/DDBJ databases">
        <title>Caerostris extrusa draft genome.</title>
        <authorList>
            <person name="Kono N."/>
            <person name="Arakawa K."/>
        </authorList>
    </citation>
    <scope>NUCLEOTIDE SEQUENCE [LARGE SCALE GENOMIC DNA]</scope>
</reference>
<sequence length="488" mass="56061">MTVVELISMEGFGSPYSNALMMGVFGRILDDPDLLNYATERTSLIKVTKMPLKSRLKAYWYLFSFDFGYHEVKNKIYNYPLKFLKLKTAKETFTALINSCSDFDDAAHFHMQCSDGSQNWNMSILKTLIKAKEVKIDNDIYSDFARLLAASSNVESANIPQVLQEMAVQIVNDISCEKFKSMSLEEALEWLQTTNMPSGDTFRQFLKRHGHRCIQESDVRSITWEMEPKSLVKLLQNLAGAGKEVAKNKNDIDKVLSELQVPLGFISKCYLRFVLPLCRRGIRGREAGKAITMKAFDHWRKGYRRLGKAHGVRGTSSPDADLLYFFTLEEVKELLETRSPGLISKAIHRRKMYPTLEKNMYSPEIMKRTSETCKHTVSQGVTKGYARVCIFRRGGHLKPGEILNHPQYGYRLESLLPHCFWVLLKMDRWLYACRRAQVRIFGRRSVVHVFMSEESRLQGFDSQIRPGQASMVNLPTGSYQDSFFHMAP</sequence>
<dbReference type="PANTHER" id="PTHR43615:SF1">
    <property type="entry name" value="PPDK_N DOMAIN-CONTAINING PROTEIN"/>
    <property type="match status" value="1"/>
</dbReference>
<accession>A0AAV4UKY5</accession>
<name>A0AAV4UKY5_CAEEX</name>
<comment type="caution">
    <text evidence="1">The sequence shown here is derived from an EMBL/GenBank/DDBJ whole genome shotgun (WGS) entry which is preliminary data.</text>
</comment>
<evidence type="ECO:0000313" key="1">
    <source>
        <dbReference type="EMBL" id="GIY58434.1"/>
    </source>
</evidence>
<dbReference type="EMBL" id="BPLR01013058">
    <property type="protein sequence ID" value="GIY58434.1"/>
    <property type="molecule type" value="Genomic_DNA"/>
</dbReference>
<dbReference type="AlphaFoldDB" id="A0AAV4UKY5"/>